<gene>
    <name evidence="5" type="ORF">MPC4_250014</name>
</gene>
<feature type="compositionally biased region" description="Polar residues" evidence="3">
    <location>
        <begin position="289"/>
        <end position="303"/>
    </location>
</feature>
<dbReference type="InterPro" id="IPR023346">
    <property type="entry name" value="Lysozyme-like_dom_sf"/>
</dbReference>
<feature type="compositionally biased region" description="Polar residues" evidence="3">
    <location>
        <begin position="222"/>
        <end position="231"/>
    </location>
</feature>
<accession>A0A8B6M6P7</accession>
<evidence type="ECO:0000313" key="6">
    <source>
        <dbReference type="Proteomes" id="UP000485880"/>
    </source>
</evidence>
<sequence>MSALPWTAASTMAGLVVLRRTASLATAILLIFVPLDHPAIARPAAQITPPPERILSVDPSASVIAEAARRFGIPAMWIRAVMHAESGGDVRAASPKGAMGLMQIMPKTWTELRLRHHLGVDPYDPPDNIMAGAAYLREMYDRYGPPGFLAAYNAGPARYEEHLSTGRALPAETRAYVATLAPMIEAMQIDGPIVIADSARASLPWTRSSLFVTREAAVSIRPSESNATADRSSPDMQRDARRYSIQLSMFRRSSRTRRDCLCIVQARSGYSEESRGPAYAIVERRGEDQIQQGAGSNDRSTAG</sequence>
<dbReference type="PANTHER" id="PTHR37423">
    <property type="entry name" value="SOLUBLE LYTIC MUREIN TRANSGLYCOSYLASE-RELATED"/>
    <property type="match status" value="1"/>
</dbReference>
<comment type="similarity">
    <text evidence="1">Belongs to the transglycosylase Slt family.</text>
</comment>
<dbReference type="PANTHER" id="PTHR37423:SF2">
    <property type="entry name" value="MEMBRANE-BOUND LYTIC MUREIN TRANSGLYCOSYLASE C"/>
    <property type="match status" value="1"/>
</dbReference>
<evidence type="ECO:0000313" key="5">
    <source>
        <dbReference type="EMBL" id="VTZ50506.1"/>
    </source>
</evidence>
<evidence type="ECO:0000256" key="1">
    <source>
        <dbReference type="ARBA" id="ARBA00007734"/>
    </source>
</evidence>
<proteinExistence type="inferred from homology"/>
<feature type="region of interest" description="Disordered" evidence="3">
    <location>
        <begin position="221"/>
        <end position="240"/>
    </location>
</feature>
<comment type="similarity">
    <text evidence="2">Belongs to the virb1 family.</text>
</comment>
<dbReference type="InterPro" id="IPR008258">
    <property type="entry name" value="Transglycosylase_SLT_dom_1"/>
</dbReference>
<evidence type="ECO:0000259" key="4">
    <source>
        <dbReference type="Pfam" id="PF01464"/>
    </source>
</evidence>
<name>A0A8B6M6P7_METTU</name>
<dbReference type="Pfam" id="PF01464">
    <property type="entry name" value="SLT"/>
    <property type="match status" value="1"/>
</dbReference>
<dbReference type="EMBL" id="CABFMQ020000082">
    <property type="protein sequence ID" value="VTZ50506.1"/>
    <property type="molecule type" value="Genomic_DNA"/>
</dbReference>
<feature type="region of interest" description="Disordered" evidence="3">
    <location>
        <begin position="270"/>
        <end position="303"/>
    </location>
</feature>
<dbReference type="SUPFAM" id="SSF53955">
    <property type="entry name" value="Lysozyme-like"/>
    <property type="match status" value="1"/>
</dbReference>
<reference evidence="5 6" key="1">
    <citation type="submission" date="2019-05" db="EMBL/GenBank/DDBJ databases">
        <authorList>
            <person name="Farhan Ul Haque M."/>
        </authorList>
    </citation>
    <scope>NUCLEOTIDE SEQUENCE [LARGE SCALE GENOMIC DNA]</scope>
    <source>
        <strain evidence="5">2</strain>
    </source>
</reference>
<feature type="domain" description="Transglycosylase SLT" evidence="4">
    <location>
        <begin position="63"/>
        <end position="165"/>
    </location>
</feature>
<dbReference type="Gene3D" id="1.10.530.10">
    <property type="match status" value="1"/>
</dbReference>
<keyword evidence="6" id="KW-1185">Reference proteome</keyword>
<dbReference type="AlphaFoldDB" id="A0A8B6M6P7"/>
<evidence type="ECO:0000256" key="2">
    <source>
        <dbReference type="ARBA" id="ARBA00009387"/>
    </source>
</evidence>
<organism evidence="5 6">
    <name type="scientific">Methylocella tundrae</name>
    <dbReference type="NCBI Taxonomy" id="227605"/>
    <lineage>
        <taxon>Bacteria</taxon>
        <taxon>Pseudomonadati</taxon>
        <taxon>Pseudomonadota</taxon>
        <taxon>Alphaproteobacteria</taxon>
        <taxon>Hyphomicrobiales</taxon>
        <taxon>Beijerinckiaceae</taxon>
        <taxon>Methylocella</taxon>
    </lineage>
</organism>
<dbReference type="CDD" id="cd00254">
    <property type="entry name" value="LT-like"/>
    <property type="match status" value="1"/>
</dbReference>
<protein>
    <recommendedName>
        <fullName evidence="4">Transglycosylase SLT domain-containing protein</fullName>
    </recommendedName>
</protein>
<comment type="caution">
    <text evidence="5">The sequence shown here is derived from an EMBL/GenBank/DDBJ whole genome shotgun (WGS) entry which is preliminary data.</text>
</comment>
<evidence type="ECO:0000256" key="3">
    <source>
        <dbReference type="SAM" id="MobiDB-lite"/>
    </source>
</evidence>
<dbReference type="Proteomes" id="UP000485880">
    <property type="component" value="Unassembled WGS sequence"/>
</dbReference>